<sequence length="269" mass="28968">MTDQLLSATASSVSHSEPPALVPVPVSTSGSYLDESEPTEQPVLLELGPAQPAAPVTSINYTLLPDGGGLLTYGSPTTHSNGLSYSTDGSGLSLMTNSGYGVIPQPVTMWPLPQHTTSQPPPVSSIDSKSSELVPPPMYMTYGGSMGGGTNITNSTEVEITKEHNPAWREKALQMEKDYRRTACDRERTRMRDMNRAFDLLRSKLPISKPNGKKYSKIESLRIAINYINHLQAMLRESSTSQNGNGCCGWSGGSSSSPTYDNGKDHWGS</sequence>
<dbReference type="GO" id="GO:0000978">
    <property type="term" value="F:RNA polymerase II cis-regulatory region sequence-specific DNA binding"/>
    <property type="evidence" value="ECO:0007669"/>
    <property type="project" value="TreeGrafter"/>
</dbReference>
<dbReference type="CDD" id="cd11390">
    <property type="entry name" value="bHLH_TS"/>
    <property type="match status" value="1"/>
</dbReference>
<accession>B4NI23</accession>
<dbReference type="InterPro" id="IPR040259">
    <property type="entry name" value="Mesogenin/MesP"/>
</dbReference>
<dbReference type="FunFam" id="4.10.280.10:FF:000090">
    <property type="entry name" value="Salivary gland-expressed bHLH"/>
    <property type="match status" value="1"/>
</dbReference>
<dbReference type="GO" id="GO:0000981">
    <property type="term" value="F:DNA-binding transcription factor activity, RNA polymerase II-specific"/>
    <property type="evidence" value="ECO:0007669"/>
    <property type="project" value="TreeGrafter"/>
</dbReference>
<dbReference type="GO" id="GO:0001707">
    <property type="term" value="P:mesoderm formation"/>
    <property type="evidence" value="ECO:0007669"/>
    <property type="project" value="TreeGrafter"/>
</dbReference>
<dbReference type="PROSITE" id="PS50888">
    <property type="entry name" value="BHLH"/>
    <property type="match status" value="1"/>
</dbReference>
<dbReference type="PANTHER" id="PTHR20937">
    <property type="entry name" value="IP14615P"/>
    <property type="match status" value="1"/>
</dbReference>
<dbReference type="Pfam" id="PF00010">
    <property type="entry name" value="HLH"/>
    <property type="match status" value="1"/>
</dbReference>
<dbReference type="Proteomes" id="UP000007798">
    <property type="component" value="Unassembled WGS sequence"/>
</dbReference>
<name>B4NI23_DROWI</name>
<protein>
    <recommendedName>
        <fullName evidence="7">BHLH domain-containing protein</fullName>
    </recommendedName>
</protein>
<evidence type="ECO:0000256" key="2">
    <source>
        <dbReference type="ARBA" id="ARBA00023015"/>
    </source>
</evidence>
<feature type="domain" description="BHLH" evidence="7">
    <location>
        <begin position="178"/>
        <end position="231"/>
    </location>
</feature>
<dbReference type="GO" id="GO:0005634">
    <property type="term" value="C:nucleus"/>
    <property type="evidence" value="ECO:0007669"/>
    <property type="project" value="TreeGrafter"/>
</dbReference>
<evidence type="ECO:0000256" key="5">
    <source>
        <dbReference type="ARBA" id="ARBA00023242"/>
    </source>
</evidence>
<dbReference type="InParanoid" id="B4NI23"/>
<dbReference type="GO" id="GO:0046983">
    <property type="term" value="F:protein dimerization activity"/>
    <property type="evidence" value="ECO:0007669"/>
    <property type="project" value="InterPro"/>
</dbReference>
<evidence type="ECO:0000256" key="1">
    <source>
        <dbReference type="ARBA" id="ARBA00022473"/>
    </source>
</evidence>
<feature type="region of interest" description="Disordered" evidence="6">
    <location>
        <begin position="242"/>
        <end position="269"/>
    </location>
</feature>
<dbReference type="SUPFAM" id="SSF47459">
    <property type="entry name" value="HLH, helix-loop-helix DNA-binding domain"/>
    <property type="match status" value="1"/>
</dbReference>
<gene>
    <name evidence="8" type="primary">Dwil\GK12985</name>
    <name evidence="8" type="ORF">Dwil_GK12985</name>
</gene>
<dbReference type="AlphaFoldDB" id="B4NI23"/>
<evidence type="ECO:0000256" key="3">
    <source>
        <dbReference type="ARBA" id="ARBA00023125"/>
    </source>
</evidence>
<keyword evidence="5" id="KW-0539">Nucleus</keyword>
<evidence type="ECO:0000256" key="4">
    <source>
        <dbReference type="ARBA" id="ARBA00023163"/>
    </source>
</evidence>
<keyword evidence="2" id="KW-0805">Transcription regulation</keyword>
<dbReference type="InterPro" id="IPR036638">
    <property type="entry name" value="HLH_DNA-bd_sf"/>
</dbReference>
<evidence type="ECO:0000256" key="6">
    <source>
        <dbReference type="SAM" id="MobiDB-lite"/>
    </source>
</evidence>
<dbReference type="PANTHER" id="PTHR20937:SF3">
    <property type="entry name" value="IP14615P"/>
    <property type="match status" value="1"/>
</dbReference>
<dbReference type="STRING" id="7260.B4NI23"/>
<organism evidence="8 9">
    <name type="scientific">Drosophila willistoni</name>
    <name type="common">Fruit fly</name>
    <dbReference type="NCBI Taxonomy" id="7260"/>
    <lineage>
        <taxon>Eukaryota</taxon>
        <taxon>Metazoa</taxon>
        <taxon>Ecdysozoa</taxon>
        <taxon>Arthropoda</taxon>
        <taxon>Hexapoda</taxon>
        <taxon>Insecta</taxon>
        <taxon>Pterygota</taxon>
        <taxon>Neoptera</taxon>
        <taxon>Endopterygota</taxon>
        <taxon>Diptera</taxon>
        <taxon>Brachycera</taxon>
        <taxon>Muscomorpha</taxon>
        <taxon>Ephydroidea</taxon>
        <taxon>Drosophilidae</taxon>
        <taxon>Drosophila</taxon>
        <taxon>Sophophora</taxon>
    </lineage>
</organism>
<keyword evidence="1" id="KW-0217">Developmental protein</keyword>
<dbReference type="EMBL" id="CH964272">
    <property type="protein sequence ID" value="EDW84715.2"/>
    <property type="molecule type" value="Genomic_DNA"/>
</dbReference>
<dbReference type="SMART" id="SM00353">
    <property type="entry name" value="HLH"/>
    <property type="match status" value="1"/>
</dbReference>
<evidence type="ECO:0000259" key="7">
    <source>
        <dbReference type="PROSITE" id="PS50888"/>
    </source>
</evidence>
<feature type="compositionally biased region" description="Polar residues" evidence="6">
    <location>
        <begin position="1"/>
        <end position="15"/>
    </location>
</feature>
<keyword evidence="9" id="KW-1185">Reference proteome</keyword>
<evidence type="ECO:0000313" key="8">
    <source>
        <dbReference type="EMBL" id="EDW84715.2"/>
    </source>
</evidence>
<proteinExistence type="predicted"/>
<feature type="region of interest" description="Disordered" evidence="6">
    <location>
        <begin position="1"/>
        <end position="39"/>
    </location>
</feature>
<keyword evidence="3" id="KW-0238">DNA-binding</keyword>
<reference evidence="8 9" key="1">
    <citation type="journal article" date="2007" name="Nature">
        <title>Evolution of genes and genomes on the Drosophila phylogeny.</title>
        <authorList>
            <consortium name="Drosophila 12 Genomes Consortium"/>
            <person name="Clark A.G."/>
            <person name="Eisen M.B."/>
            <person name="Smith D.R."/>
            <person name="Bergman C.M."/>
            <person name="Oliver B."/>
            <person name="Markow T.A."/>
            <person name="Kaufman T.C."/>
            <person name="Kellis M."/>
            <person name="Gelbart W."/>
            <person name="Iyer V.N."/>
            <person name="Pollard D.A."/>
            <person name="Sackton T.B."/>
            <person name="Larracuente A.M."/>
            <person name="Singh N.D."/>
            <person name="Abad J.P."/>
            <person name="Abt D.N."/>
            <person name="Adryan B."/>
            <person name="Aguade M."/>
            <person name="Akashi H."/>
            <person name="Anderson W.W."/>
            <person name="Aquadro C.F."/>
            <person name="Ardell D.H."/>
            <person name="Arguello R."/>
            <person name="Artieri C.G."/>
            <person name="Barbash D.A."/>
            <person name="Barker D."/>
            <person name="Barsanti P."/>
            <person name="Batterham P."/>
            <person name="Batzoglou S."/>
            <person name="Begun D."/>
            <person name="Bhutkar A."/>
            <person name="Blanco E."/>
            <person name="Bosak S.A."/>
            <person name="Bradley R.K."/>
            <person name="Brand A.D."/>
            <person name="Brent M.R."/>
            <person name="Brooks A.N."/>
            <person name="Brown R.H."/>
            <person name="Butlin R.K."/>
            <person name="Caggese C."/>
            <person name="Calvi B.R."/>
            <person name="Bernardo de Carvalho A."/>
            <person name="Caspi A."/>
            <person name="Castrezana S."/>
            <person name="Celniker S.E."/>
            <person name="Chang J.L."/>
            <person name="Chapple C."/>
            <person name="Chatterji S."/>
            <person name="Chinwalla A."/>
            <person name="Civetta A."/>
            <person name="Clifton S.W."/>
            <person name="Comeron J.M."/>
            <person name="Costello J.C."/>
            <person name="Coyne J.A."/>
            <person name="Daub J."/>
            <person name="David R.G."/>
            <person name="Delcher A.L."/>
            <person name="Delehaunty K."/>
            <person name="Do C.B."/>
            <person name="Ebling H."/>
            <person name="Edwards K."/>
            <person name="Eickbush T."/>
            <person name="Evans J.D."/>
            <person name="Filipski A."/>
            <person name="Findeiss S."/>
            <person name="Freyhult E."/>
            <person name="Fulton L."/>
            <person name="Fulton R."/>
            <person name="Garcia A.C."/>
            <person name="Gardiner A."/>
            <person name="Garfield D.A."/>
            <person name="Garvin B.E."/>
            <person name="Gibson G."/>
            <person name="Gilbert D."/>
            <person name="Gnerre S."/>
            <person name="Godfrey J."/>
            <person name="Good R."/>
            <person name="Gotea V."/>
            <person name="Gravely B."/>
            <person name="Greenberg A.J."/>
            <person name="Griffiths-Jones S."/>
            <person name="Gross S."/>
            <person name="Guigo R."/>
            <person name="Gustafson E.A."/>
            <person name="Haerty W."/>
            <person name="Hahn M.W."/>
            <person name="Halligan D.L."/>
            <person name="Halpern A.L."/>
            <person name="Halter G.M."/>
            <person name="Han M.V."/>
            <person name="Heger A."/>
            <person name="Hillier L."/>
            <person name="Hinrichs A.S."/>
            <person name="Holmes I."/>
            <person name="Hoskins R.A."/>
            <person name="Hubisz M.J."/>
            <person name="Hultmark D."/>
            <person name="Huntley M.A."/>
            <person name="Jaffe D.B."/>
            <person name="Jagadeeshan S."/>
            <person name="Jeck W.R."/>
            <person name="Johnson J."/>
            <person name="Jones C.D."/>
            <person name="Jordan W.C."/>
            <person name="Karpen G.H."/>
            <person name="Kataoka E."/>
            <person name="Keightley P.D."/>
            <person name="Kheradpour P."/>
            <person name="Kirkness E.F."/>
            <person name="Koerich L.B."/>
            <person name="Kristiansen K."/>
            <person name="Kudrna D."/>
            <person name="Kulathinal R.J."/>
            <person name="Kumar S."/>
            <person name="Kwok R."/>
            <person name="Lander E."/>
            <person name="Langley C.H."/>
            <person name="Lapoint R."/>
            <person name="Lazzaro B.P."/>
            <person name="Lee S.J."/>
            <person name="Levesque L."/>
            <person name="Li R."/>
            <person name="Lin C.F."/>
            <person name="Lin M.F."/>
            <person name="Lindblad-Toh K."/>
            <person name="Llopart A."/>
            <person name="Long M."/>
            <person name="Low L."/>
            <person name="Lozovsky E."/>
            <person name="Lu J."/>
            <person name="Luo M."/>
            <person name="Machado C.A."/>
            <person name="Makalowski W."/>
            <person name="Marzo M."/>
            <person name="Matsuda M."/>
            <person name="Matzkin L."/>
            <person name="McAllister B."/>
            <person name="McBride C.S."/>
            <person name="McKernan B."/>
            <person name="McKernan K."/>
            <person name="Mendez-Lago M."/>
            <person name="Minx P."/>
            <person name="Mollenhauer M.U."/>
            <person name="Montooth K."/>
            <person name="Mount S.M."/>
            <person name="Mu X."/>
            <person name="Myers E."/>
            <person name="Negre B."/>
            <person name="Newfeld S."/>
            <person name="Nielsen R."/>
            <person name="Noor M.A."/>
            <person name="O'Grady P."/>
            <person name="Pachter L."/>
            <person name="Papaceit M."/>
            <person name="Parisi M.J."/>
            <person name="Parisi M."/>
            <person name="Parts L."/>
            <person name="Pedersen J.S."/>
            <person name="Pesole G."/>
            <person name="Phillippy A.M."/>
            <person name="Ponting C.P."/>
            <person name="Pop M."/>
            <person name="Porcelli D."/>
            <person name="Powell J.R."/>
            <person name="Prohaska S."/>
            <person name="Pruitt K."/>
            <person name="Puig M."/>
            <person name="Quesneville H."/>
            <person name="Ram K.R."/>
            <person name="Rand D."/>
            <person name="Rasmussen M.D."/>
            <person name="Reed L.K."/>
            <person name="Reenan R."/>
            <person name="Reily A."/>
            <person name="Remington K.A."/>
            <person name="Rieger T.T."/>
            <person name="Ritchie M.G."/>
            <person name="Robin C."/>
            <person name="Rogers Y.H."/>
            <person name="Rohde C."/>
            <person name="Rozas J."/>
            <person name="Rubenfield M.J."/>
            <person name="Ruiz A."/>
            <person name="Russo S."/>
            <person name="Salzberg S.L."/>
            <person name="Sanchez-Gracia A."/>
            <person name="Saranga D.J."/>
            <person name="Sato H."/>
            <person name="Schaeffer S.W."/>
            <person name="Schatz M.C."/>
            <person name="Schlenke T."/>
            <person name="Schwartz R."/>
            <person name="Segarra C."/>
            <person name="Singh R.S."/>
            <person name="Sirot L."/>
            <person name="Sirota M."/>
            <person name="Sisneros N.B."/>
            <person name="Smith C.D."/>
            <person name="Smith T.F."/>
            <person name="Spieth J."/>
            <person name="Stage D.E."/>
            <person name="Stark A."/>
            <person name="Stephan W."/>
            <person name="Strausberg R.L."/>
            <person name="Strempel S."/>
            <person name="Sturgill D."/>
            <person name="Sutton G."/>
            <person name="Sutton G.G."/>
            <person name="Tao W."/>
            <person name="Teichmann S."/>
            <person name="Tobari Y.N."/>
            <person name="Tomimura Y."/>
            <person name="Tsolas J.M."/>
            <person name="Valente V.L."/>
            <person name="Venter E."/>
            <person name="Venter J.C."/>
            <person name="Vicario S."/>
            <person name="Vieira F.G."/>
            <person name="Vilella A.J."/>
            <person name="Villasante A."/>
            <person name="Walenz B."/>
            <person name="Wang J."/>
            <person name="Wasserman M."/>
            <person name="Watts T."/>
            <person name="Wilson D."/>
            <person name="Wilson R.K."/>
            <person name="Wing R.A."/>
            <person name="Wolfner M.F."/>
            <person name="Wong A."/>
            <person name="Wong G.K."/>
            <person name="Wu C.I."/>
            <person name="Wu G."/>
            <person name="Yamamoto D."/>
            <person name="Yang H.P."/>
            <person name="Yang S.P."/>
            <person name="Yorke J.A."/>
            <person name="Yoshida K."/>
            <person name="Zdobnov E."/>
            <person name="Zhang P."/>
            <person name="Zhang Y."/>
            <person name="Zimin A.V."/>
            <person name="Baldwin J."/>
            <person name="Abdouelleil A."/>
            <person name="Abdulkadir J."/>
            <person name="Abebe A."/>
            <person name="Abera B."/>
            <person name="Abreu J."/>
            <person name="Acer S.C."/>
            <person name="Aftuck L."/>
            <person name="Alexander A."/>
            <person name="An P."/>
            <person name="Anderson E."/>
            <person name="Anderson S."/>
            <person name="Arachi H."/>
            <person name="Azer M."/>
            <person name="Bachantsang P."/>
            <person name="Barry A."/>
            <person name="Bayul T."/>
            <person name="Berlin A."/>
            <person name="Bessette D."/>
            <person name="Bloom T."/>
            <person name="Blye J."/>
            <person name="Boguslavskiy L."/>
            <person name="Bonnet C."/>
            <person name="Boukhgalter B."/>
            <person name="Bourzgui I."/>
            <person name="Brown A."/>
            <person name="Cahill P."/>
            <person name="Channer S."/>
            <person name="Cheshatsang Y."/>
            <person name="Chuda L."/>
            <person name="Citroen M."/>
            <person name="Collymore A."/>
            <person name="Cooke P."/>
            <person name="Costello M."/>
            <person name="D'Aco K."/>
            <person name="Daza R."/>
            <person name="De Haan G."/>
            <person name="DeGray S."/>
            <person name="DeMaso C."/>
            <person name="Dhargay N."/>
            <person name="Dooley K."/>
            <person name="Dooley E."/>
            <person name="Doricent M."/>
            <person name="Dorje P."/>
            <person name="Dorjee K."/>
            <person name="Dupes A."/>
            <person name="Elong R."/>
            <person name="Falk J."/>
            <person name="Farina A."/>
            <person name="Faro S."/>
            <person name="Ferguson D."/>
            <person name="Fisher S."/>
            <person name="Foley C.D."/>
            <person name="Franke A."/>
            <person name="Friedrich D."/>
            <person name="Gadbois L."/>
            <person name="Gearin G."/>
            <person name="Gearin C.R."/>
            <person name="Giannoukos G."/>
            <person name="Goode T."/>
            <person name="Graham J."/>
            <person name="Grandbois E."/>
            <person name="Grewal S."/>
            <person name="Gyaltsen K."/>
            <person name="Hafez N."/>
            <person name="Hagos B."/>
            <person name="Hall J."/>
            <person name="Henson C."/>
            <person name="Hollinger A."/>
            <person name="Honan T."/>
            <person name="Huard M.D."/>
            <person name="Hughes L."/>
            <person name="Hurhula B."/>
            <person name="Husby M.E."/>
            <person name="Kamat A."/>
            <person name="Kanga B."/>
            <person name="Kashin S."/>
            <person name="Khazanovich D."/>
            <person name="Kisner P."/>
            <person name="Lance K."/>
            <person name="Lara M."/>
            <person name="Lee W."/>
            <person name="Lennon N."/>
            <person name="Letendre F."/>
            <person name="LeVine R."/>
            <person name="Lipovsky A."/>
            <person name="Liu X."/>
            <person name="Liu J."/>
            <person name="Liu S."/>
            <person name="Lokyitsang T."/>
            <person name="Lokyitsang Y."/>
            <person name="Lubonja R."/>
            <person name="Lui A."/>
            <person name="MacDonald P."/>
            <person name="Magnisalis V."/>
            <person name="Maru K."/>
            <person name="Matthews C."/>
            <person name="McCusker W."/>
            <person name="McDonough S."/>
            <person name="Mehta T."/>
            <person name="Meldrim J."/>
            <person name="Meneus L."/>
            <person name="Mihai O."/>
            <person name="Mihalev A."/>
            <person name="Mihova T."/>
            <person name="Mittelman R."/>
            <person name="Mlenga V."/>
            <person name="Montmayeur A."/>
            <person name="Mulrain L."/>
            <person name="Navidi A."/>
            <person name="Naylor J."/>
            <person name="Negash T."/>
            <person name="Nguyen T."/>
            <person name="Nguyen N."/>
            <person name="Nicol R."/>
            <person name="Norbu C."/>
            <person name="Norbu N."/>
            <person name="Novod N."/>
            <person name="O'Neill B."/>
            <person name="Osman S."/>
            <person name="Markiewicz E."/>
            <person name="Oyono O.L."/>
            <person name="Patti C."/>
            <person name="Phunkhang P."/>
            <person name="Pierre F."/>
            <person name="Priest M."/>
            <person name="Raghuraman S."/>
            <person name="Rege F."/>
            <person name="Reyes R."/>
            <person name="Rise C."/>
            <person name="Rogov P."/>
            <person name="Ross K."/>
            <person name="Ryan E."/>
            <person name="Settipalli S."/>
            <person name="Shea T."/>
            <person name="Sherpa N."/>
            <person name="Shi L."/>
            <person name="Shih D."/>
            <person name="Sparrow T."/>
            <person name="Spaulding J."/>
            <person name="Stalker J."/>
            <person name="Stange-Thomann N."/>
            <person name="Stavropoulos S."/>
            <person name="Stone C."/>
            <person name="Strader C."/>
            <person name="Tesfaye S."/>
            <person name="Thomson T."/>
            <person name="Thoulutsang Y."/>
            <person name="Thoulutsang D."/>
            <person name="Topham K."/>
            <person name="Topping I."/>
            <person name="Tsamla T."/>
            <person name="Vassiliev H."/>
            <person name="Vo A."/>
            <person name="Wangchuk T."/>
            <person name="Wangdi T."/>
            <person name="Weiand M."/>
            <person name="Wilkinson J."/>
            <person name="Wilson A."/>
            <person name="Yadav S."/>
            <person name="Young G."/>
            <person name="Yu Q."/>
            <person name="Zembek L."/>
            <person name="Zhong D."/>
            <person name="Zimmer A."/>
            <person name="Zwirko Z."/>
            <person name="Jaffe D.B."/>
            <person name="Alvarez P."/>
            <person name="Brockman W."/>
            <person name="Butler J."/>
            <person name="Chin C."/>
            <person name="Gnerre S."/>
            <person name="Grabherr M."/>
            <person name="Kleber M."/>
            <person name="Mauceli E."/>
            <person name="MacCallum I."/>
        </authorList>
    </citation>
    <scope>NUCLEOTIDE SEQUENCE [LARGE SCALE GENOMIC DNA]</scope>
    <source>
        <strain evidence="9">Tucson 14030-0811.24</strain>
    </source>
</reference>
<dbReference type="InterPro" id="IPR011598">
    <property type="entry name" value="bHLH_dom"/>
</dbReference>
<dbReference type="OrthoDB" id="9946827at2759"/>
<keyword evidence="4" id="KW-0804">Transcription</keyword>
<dbReference type="HOGENOM" id="CLU_088714_0_0_1"/>
<dbReference type="Gene3D" id="4.10.280.10">
    <property type="entry name" value="Helix-loop-helix DNA-binding domain"/>
    <property type="match status" value="1"/>
</dbReference>
<evidence type="ECO:0000313" key="9">
    <source>
        <dbReference type="Proteomes" id="UP000007798"/>
    </source>
</evidence>
<dbReference type="SMR" id="B4NI23"/>